<evidence type="ECO:0000313" key="4">
    <source>
        <dbReference type="Proteomes" id="UP000599109"/>
    </source>
</evidence>
<dbReference type="Pfam" id="PF04366">
    <property type="entry name" value="Ysc84"/>
    <property type="match status" value="1"/>
</dbReference>
<dbReference type="InterPro" id="IPR007461">
    <property type="entry name" value="Ysc84_actin-binding"/>
</dbReference>
<dbReference type="PROSITE" id="PS51257">
    <property type="entry name" value="PROKAR_LIPOPROTEIN"/>
    <property type="match status" value="1"/>
</dbReference>
<feature type="signal peptide" evidence="1">
    <location>
        <begin position="1"/>
        <end position="20"/>
    </location>
</feature>
<dbReference type="RefSeq" id="WP_201673421.1">
    <property type="nucleotide sequence ID" value="NZ_JAEQNE010000001.1"/>
</dbReference>
<feature type="chain" id="PRO_5037012963" description="Ysc84 actin-binding domain-containing protein" evidence="1">
    <location>
        <begin position="21"/>
        <end position="181"/>
    </location>
</feature>
<proteinExistence type="predicted"/>
<dbReference type="EMBL" id="JAEQNE010000001">
    <property type="protein sequence ID" value="MBL0390844.1"/>
    <property type="molecule type" value="Genomic_DNA"/>
</dbReference>
<evidence type="ECO:0000259" key="2">
    <source>
        <dbReference type="Pfam" id="PF04366"/>
    </source>
</evidence>
<sequence length="181" mass="18809">MSRRSLLIAAALVLAGCASTTVDPAAKRREIDGKVDNALAELQRSASVKELVDRAAGVLVVPDVVTAGFIVGGSYGQGALRKKGQTAGYYSLGAGSAGLLAGAQSKSVFMLFMTEEALRKFEQSNGWTVGGDASVALVNVGADGRVDTQTARSEVIGLVRNQSGFMANLSLEGTKFNRLQL</sequence>
<accession>A0A937CSQ5</accession>
<gene>
    <name evidence="3" type="ORF">JJ685_06790</name>
</gene>
<name>A0A937CSQ5_9BURK</name>
<dbReference type="Proteomes" id="UP000599109">
    <property type="component" value="Unassembled WGS sequence"/>
</dbReference>
<dbReference type="AlphaFoldDB" id="A0A937CSQ5"/>
<evidence type="ECO:0000256" key="1">
    <source>
        <dbReference type="SAM" id="SignalP"/>
    </source>
</evidence>
<dbReference type="CDD" id="cd11524">
    <property type="entry name" value="SYLF"/>
    <property type="match status" value="1"/>
</dbReference>
<feature type="domain" description="Ysc84 actin-binding" evidence="2">
    <location>
        <begin position="94"/>
        <end position="176"/>
    </location>
</feature>
<keyword evidence="4" id="KW-1185">Reference proteome</keyword>
<evidence type="ECO:0000313" key="3">
    <source>
        <dbReference type="EMBL" id="MBL0390844.1"/>
    </source>
</evidence>
<organism evidence="3 4">
    <name type="scientific">Ramlibacter monticola</name>
    <dbReference type="NCBI Taxonomy" id="1926872"/>
    <lineage>
        <taxon>Bacteria</taxon>
        <taxon>Pseudomonadati</taxon>
        <taxon>Pseudomonadota</taxon>
        <taxon>Betaproteobacteria</taxon>
        <taxon>Burkholderiales</taxon>
        <taxon>Comamonadaceae</taxon>
        <taxon>Ramlibacter</taxon>
    </lineage>
</organism>
<protein>
    <recommendedName>
        <fullName evidence="2">Ysc84 actin-binding domain-containing protein</fullName>
    </recommendedName>
</protein>
<keyword evidence="1" id="KW-0732">Signal</keyword>
<comment type="caution">
    <text evidence="3">The sequence shown here is derived from an EMBL/GenBank/DDBJ whole genome shotgun (WGS) entry which is preliminary data.</text>
</comment>
<reference evidence="3 4" key="1">
    <citation type="journal article" date="2017" name="Int. J. Syst. Evol. Microbiol.">
        <title>Ramlibacter monticola sp. nov., isolated from forest soil.</title>
        <authorList>
            <person name="Chaudhary D.K."/>
            <person name="Kim J."/>
        </authorList>
    </citation>
    <scope>NUCLEOTIDE SEQUENCE [LARGE SCALE GENOMIC DNA]</scope>
    <source>
        <strain evidence="3 4">KACC 19175</strain>
    </source>
</reference>